<dbReference type="InterPro" id="IPR016181">
    <property type="entry name" value="Acyl_CoA_acyltransferase"/>
</dbReference>
<dbReference type="GeneID" id="95660538"/>
<keyword evidence="5" id="KW-1185">Reference proteome</keyword>
<proteinExistence type="predicted"/>
<dbReference type="Gene3D" id="3.40.630.30">
    <property type="match status" value="1"/>
</dbReference>
<protein>
    <submittedName>
        <fullName evidence="4">N-acetyltransferase</fullName>
    </submittedName>
</protein>
<dbReference type="SUPFAM" id="SSF55729">
    <property type="entry name" value="Acyl-CoA N-acyltransferases (Nat)"/>
    <property type="match status" value="1"/>
</dbReference>
<dbReference type="PANTHER" id="PTHR43877">
    <property type="entry name" value="AMINOALKYLPHOSPHONATE N-ACETYLTRANSFERASE-RELATED-RELATED"/>
    <property type="match status" value="1"/>
</dbReference>
<dbReference type="InterPro" id="IPR000182">
    <property type="entry name" value="GNAT_dom"/>
</dbReference>
<evidence type="ECO:0000259" key="3">
    <source>
        <dbReference type="PROSITE" id="PS51186"/>
    </source>
</evidence>
<evidence type="ECO:0000256" key="1">
    <source>
        <dbReference type="ARBA" id="ARBA00022679"/>
    </source>
</evidence>
<dbReference type="RefSeq" id="WP_150229891.1">
    <property type="nucleotide sequence ID" value="NZ_BNBE01000001.1"/>
</dbReference>
<sequence>MTFEIRPVLADEWEKARELRLTALQDPVAHLAFLETYEAAVARPDDFWQERTAAAAPTGEGRVRQFVAEAPDGRWLGTVSVLVERPSDELRFGEPAKIDQTHLVGVFVRPEARGSGVIDALFRAAVEWSWTVDGIRRARLYVHEDNARAAAFYRRFGFVPSGDRVPMPGDSGRYEIEYELLPPGTAGTAAVAGHADA</sequence>
<evidence type="ECO:0000313" key="4">
    <source>
        <dbReference type="EMBL" id="GHF92399.1"/>
    </source>
</evidence>
<dbReference type="Proteomes" id="UP000632849">
    <property type="component" value="Unassembled WGS sequence"/>
</dbReference>
<organism evidence="4 5">
    <name type="scientific">Streptomyces filamentosus</name>
    <name type="common">Streptomyces roseosporus</name>
    <dbReference type="NCBI Taxonomy" id="67294"/>
    <lineage>
        <taxon>Bacteria</taxon>
        <taxon>Bacillati</taxon>
        <taxon>Actinomycetota</taxon>
        <taxon>Actinomycetes</taxon>
        <taxon>Kitasatosporales</taxon>
        <taxon>Streptomycetaceae</taxon>
        <taxon>Streptomyces</taxon>
    </lineage>
</organism>
<evidence type="ECO:0000313" key="5">
    <source>
        <dbReference type="Proteomes" id="UP000632849"/>
    </source>
</evidence>
<dbReference type="AlphaFoldDB" id="A0A919EJT0"/>
<dbReference type="Pfam" id="PF00583">
    <property type="entry name" value="Acetyltransf_1"/>
    <property type="match status" value="1"/>
</dbReference>
<reference evidence="4" key="1">
    <citation type="journal article" date="2014" name="Int. J. Syst. Evol. Microbiol.">
        <title>Complete genome sequence of Corynebacterium casei LMG S-19264T (=DSM 44701T), isolated from a smear-ripened cheese.</title>
        <authorList>
            <consortium name="US DOE Joint Genome Institute (JGI-PGF)"/>
            <person name="Walter F."/>
            <person name="Albersmeier A."/>
            <person name="Kalinowski J."/>
            <person name="Ruckert C."/>
        </authorList>
    </citation>
    <scope>NUCLEOTIDE SEQUENCE</scope>
    <source>
        <strain evidence="4">JCM 4122</strain>
    </source>
</reference>
<keyword evidence="1" id="KW-0808">Transferase</keyword>
<evidence type="ECO:0000256" key="2">
    <source>
        <dbReference type="ARBA" id="ARBA00023315"/>
    </source>
</evidence>
<dbReference type="PROSITE" id="PS51186">
    <property type="entry name" value="GNAT"/>
    <property type="match status" value="1"/>
</dbReference>
<feature type="domain" description="N-acetyltransferase" evidence="3">
    <location>
        <begin position="3"/>
        <end position="183"/>
    </location>
</feature>
<dbReference type="GO" id="GO:0016747">
    <property type="term" value="F:acyltransferase activity, transferring groups other than amino-acyl groups"/>
    <property type="evidence" value="ECO:0007669"/>
    <property type="project" value="InterPro"/>
</dbReference>
<reference evidence="4" key="2">
    <citation type="submission" date="2020-09" db="EMBL/GenBank/DDBJ databases">
        <authorList>
            <person name="Sun Q."/>
            <person name="Ohkuma M."/>
        </authorList>
    </citation>
    <scope>NUCLEOTIDE SEQUENCE</scope>
    <source>
        <strain evidence="4">JCM 4122</strain>
    </source>
</reference>
<dbReference type="CDD" id="cd04301">
    <property type="entry name" value="NAT_SF"/>
    <property type="match status" value="1"/>
</dbReference>
<name>A0A919EJT0_STRFL</name>
<accession>A0A919EJT0</accession>
<dbReference type="EMBL" id="BNBE01000001">
    <property type="protein sequence ID" value="GHF92399.1"/>
    <property type="molecule type" value="Genomic_DNA"/>
</dbReference>
<dbReference type="InterPro" id="IPR050832">
    <property type="entry name" value="Bact_Acetyltransf"/>
</dbReference>
<comment type="caution">
    <text evidence="4">The sequence shown here is derived from an EMBL/GenBank/DDBJ whole genome shotgun (WGS) entry which is preliminary data.</text>
</comment>
<gene>
    <name evidence="4" type="ORF">GCM10017667_22470</name>
</gene>
<keyword evidence="2" id="KW-0012">Acyltransferase</keyword>